<evidence type="ECO:0000313" key="2">
    <source>
        <dbReference type="Proteomes" id="UP000553034"/>
    </source>
</evidence>
<organism evidence="1 2">
    <name type="scientific">Mesonia hippocampi</name>
    <dbReference type="NCBI Taxonomy" id="1628250"/>
    <lineage>
        <taxon>Bacteria</taxon>
        <taxon>Pseudomonadati</taxon>
        <taxon>Bacteroidota</taxon>
        <taxon>Flavobacteriia</taxon>
        <taxon>Flavobacteriales</taxon>
        <taxon>Flavobacteriaceae</taxon>
        <taxon>Mesonia</taxon>
    </lineage>
</organism>
<sequence>MPFTQQQLQDAIEEAYDAESNNPNINPEQARKRIAQKLASAISSFVIGRQTTGVSSDGASVTTTIQ</sequence>
<dbReference type="Proteomes" id="UP000553034">
    <property type="component" value="Unassembled WGS sequence"/>
</dbReference>
<comment type="caution">
    <text evidence="1">The sequence shown here is derived from an EMBL/GenBank/DDBJ whole genome shotgun (WGS) entry which is preliminary data.</text>
</comment>
<name>A0A840EI68_9FLAO</name>
<protein>
    <submittedName>
        <fullName evidence="1">Uncharacterized protein</fullName>
    </submittedName>
</protein>
<dbReference type="AlphaFoldDB" id="A0A840EI68"/>
<reference evidence="1 2" key="1">
    <citation type="submission" date="2020-08" db="EMBL/GenBank/DDBJ databases">
        <title>Genomic Encyclopedia of Type Strains, Phase IV (KMG-IV): sequencing the most valuable type-strain genomes for metagenomic binning, comparative biology and taxonomic classification.</title>
        <authorList>
            <person name="Goeker M."/>
        </authorList>
    </citation>
    <scope>NUCLEOTIDE SEQUENCE [LARGE SCALE GENOMIC DNA]</scope>
    <source>
        <strain evidence="1 2">DSM 29568</strain>
    </source>
</reference>
<gene>
    <name evidence="1" type="ORF">GGR32_000130</name>
</gene>
<dbReference type="EMBL" id="JACIFO010000001">
    <property type="protein sequence ID" value="MBB4117858.1"/>
    <property type="molecule type" value="Genomic_DNA"/>
</dbReference>
<keyword evidence="2" id="KW-1185">Reference proteome</keyword>
<proteinExistence type="predicted"/>
<dbReference type="RefSeq" id="WP_183475514.1">
    <property type="nucleotide sequence ID" value="NZ_JACIFO010000001.1"/>
</dbReference>
<accession>A0A840EI68</accession>
<evidence type="ECO:0000313" key="1">
    <source>
        <dbReference type="EMBL" id="MBB4117858.1"/>
    </source>
</evidence>